<dbReference type="AlphaFoldDB" id="A0A517NEM8"/>
<dbReference type="OrthoDB" id="281306at2"/>
<dbReference type="Proteomes" id="UP000318538">
    <property type="component" value="Chromosome"/>
</dbReference>
<dbReference type="EMBL" id="CP036525">
    <property type="protein sequence ID" value="QDT05586.1"/>
    <property type="molecule type" value="Genomic_DNA"/>
</dbReference>
<reference evidence="1 2" key="1">
    <citation type="submission" date="2019-02" db="EMBL/GenBank/DDBJ databases">
        <title>Deep-cultivation of Planctomycetes and their phenomic and genomic characterization uncovers novel biology.</title>
        <authorList>
            <person name="Wiegand S."/>
            <person name="Jogler M."/>
            <person name="Boedeker C."/>
            <person name="Pinto D."/>
            <person name="Vollmers J."/>
            <person name="Rivas-Marin E."/>
            <person name="Kohn T."/>
            <person name="Peeters S.H."/>
            <person name="Heuer A."/>
            <person name="Rast P."/>
            <person name="Oberbeckmann S."/>
            <person name="Bunk B."/>
            <person name="Jeske O."/>
            <person name="Meyerdierks A."/>
            <person name="Storesund J.E."/>
            <person name="Kallscheuer N."/>
            <person name="Luecker S."/>
            <person name="Lage O.M."/>
            <person name="Pohl T."/>
            <person name="Merkel B.J."/>
            <person name="Hornburger P."/>
            <person name="Mueller R.-W."/>
            <person name="Bruemmer F."/>
            <person name="Labrenz M."/>
            <person name="Spormann A.M."/>
            <person name="Op den Camp H."/>
            <person name="Overmann J."/>
            <person name="Amann R."/>
            <person name="Jetten M.S.M."/>
            <person name="Mascher T."/>
            <person name="Medema M.H."/>
            <person name="Devos D.P."/>
            <person name="Kaster A.-K."/>
            <person name="Ovreas L."/>
            <person name="Rohde M."/>
            <person name="Galperin M.Y."/>
            <person name="Jogler C."/>
        </authorList>
    </citation>
    <scope>NUCLEOTIDE SEQUENCE [LARGE SCALE GENOMIC DNA]</scope>
    <source>
        <strain evidence="1 2">K22_7</strain>
    </source>
</reference>
<evidence type="ECO:0000313" key="1">
    <source>
        <dbReference type="EMBL" id="QDT05586.1"/>
    </source>
</evidence>
<sequence>MSLEPLANRIVEICRSGDTTPVLVTPKYLSFRPAFYQQFVAVLAQRSGRTVRIDWLRTETGIMAMISDTMAMQDAKRITRMLRKRCSADHSIELTSSIGRPRSATASSLDGRQRNTANRDDALVIGLCHVGQPLPEWVTPIPLGERPLVAA</sequence>
<gene>
    <name evidence="1" type="ORF">K227x_39870</name>
</gene>
<keyword evidence="2" id="KW-1185">Reference proteome</keyword>
<accession>A0A517NEM8</accession>
<dbReference type="KEGG" id="rlc:K227x_39870"/>
<proteinExistence type="predicted"/>
<dbReference type="RefSeq" id="WP_145171795.1">
    <property type="nucleotide sequence ID" value="NZ_CP036525.1"/>
</dbReference>
<evidence type="ECO:0000313" key="2">
    <source>
        <dbReference type="Proteomes" id="UP000318538"/>
    </source>
</evidence>
<organism evidence="1 2">
    <name type="scientific">Rubripirellula lacrimiformis</name>
    <dbReference type="NCBI Taxonomy" id="1930273"/>
    <lineage>
        <taxon>Bacteria</taxon>
        <taxon>Pseudomonadati</taxon>
        <taxon>Planctomycetota</taxon>
        <taxon>Planctomycetia</taxon>
        <taxon>Pirellulales</taxon>
        <taxon>Pirellulaceae</taxon>
        <taxon>Rubripirellula</taxon>
    </lineage>
</organism>
<protein>
    <submittedName>
        <fullName evidence="1">Uncharacterized protein</fullName>
    </submittedName>
</protein>
<name>A0A517NEM8_9BACT</name>